<dbReference type="EC" id="3.1.1.3" evidence="2"/>
<protein>
    <submittedName>
        <fullName evidence="2">Triacylglycerol lipase</fullName>
        <ecNumber evidence="2">3.1.1.3</ecNumber>
    </submittedName>
</protein>
<keyword evidence="2" id="KW-0378">Hydrolase</keyword>
<dbReference type="AlphaFoldDB" id="A0A160MY47"/>
<dbReference type="Pfam" id="PF26363">
    <property type="entry name" value="Phospholipase-like"/>
    <property type="match status" value="1"/>
</dbReference>
<dbReference type="PATRIC" id="fig|445710.3.peg.519"/>
<dbReference type="InterPro" id="IPR046519">
    <property type="entry name" value="X-Tfes_XVIPCD"/>
</dbReference>
<keyword evidence="3" id="KW-1185">Reference proteome</keyword>
<dbReference type="InterPro" id="IPR029058">
    <property type="entry name" value="AB_hydrolase_fold"/>
</dbReference>
<evidence type="ECO:0000313" key="3">
    <source>
        <dbReference type="Proteomes" id="UP000077255"/>
    </source>
</evidence>
<organism evidence="2 3">
    <name type="scientific">Dyella thiooxydans</name>
    <dbReference type="NCBI Taxonomy" id="445710"/>
    <lineage>
        <taxon>Bacteria</taxon>
        <taxon>Pseudomonadati</taxon>
        <taxon>Pseudomonadota</taxon>
        <taxon>Gammaproteobacteria</taxon>
        <taxon>Lysobacterales</taxon>
        <taxon>Rhodanobacteraceae</taxon>
        <taxon>Dyella</taxon>
    </lineage>
</organism>
<dbReference type="KEGG" id="dtx:ATSB10_05200"/>
<dbReference type="SUPFAM" id="SSF53474">
    <property type="entry name" value="alpha/beta-Hydrolases"/>
    <property type="match status" value="1"/>
</dbReference>
<dbReference type="GO" id="GO:0004806">
    <property type="term" value="F:triacylglycerol lipase activity"/>
    <property type="evidence" value="ECO:0007669"/>
    <property type="project" value="UniProtKB-EC"/>
</dbReference>
<dbReference type="EMBL" id="CP014841">
    <property type="protein sequence ID" value="AND67974.1"/>
    <property type="molecule type" value="Genomic_DNA"/>
</dbReference>
<feature type="domain" description="X-Tfes XVIPCD" evidence="1">
    <location>
        <begin position="639"/>
        <end position="736"/>
    </location>
</feature>
<gene>
    <name evidence="2" type="ORF">ATSB10_05200</name>
</gene>
<dbReference type="RefSeq" id="WP_063670284.1">
    <property type="nucleotide sequence ID" value="NZ_CP014841.1"/>
</dbReference>
<name>A0A160MY47_9GAMM</name>
<evidence type="ECO:0000313" key="2">
    <source>
        <dbReference type="EMBL" id="AND67974.1"/>
    </source>
</evidence>
<dbReference type="STRING" id="445710.ATSB10_05200"/>
<dbReference type="Pfam" id="PF20410">
    <property type="entry name" value="X-Tfes_XVIPCD"/>
    <property type="match status" value="1"/>
</dbReference>
<accession>A0A160MY47</accession>
<proteinExistence type="predicted"/>
<reference evidence="2 3" key="1">
    <citation type="submission" date="2016-02" db="EMBL/GenBank/DDBJ databases">
        <title>Complete genome sequencing and analysis of ATSB10, Dyella thiooxydans isolated from rhizosphere soil of sunflower (Helianthus annuus L.).</title>
        <authorList>
            <person name="Lee Y."/>
            <person name="Hwangbo K."/>
            <person name="Chung H."/>
            <person name="Yoo J."/>
            <person name="Kim K.Y."/>
            <person name="Sa T.M."/>
            <person name="Um Y."/>
            <person name="Madhaiyan M."/>
        </authorList>
    </citation>
    <scope>NUCLEOTIDE SEQUENCE [LARGE SCALE GENOMIC DNA]</scope>
    <source>
        <strain evidence="2 3">ATSB10</strain>
    </source>
</reference>
<dbReference type="OrthoDB" id="9807902at2"/>
<dbReference type="Proteomes" id="UP000077255">
    <property type="component" value="Chromosome"/>
</dbReference>
<sequence length="765" mass="79980">MSHASEREALLGQLQRDGSPAAQAGAAKLQKLYHDRQMADLATDAYASARHEGQPPHGWLRATEHPELLARYASSLGISTKELLDQLQPESSGFRAEIYLPDSSVLGPGCKPVLAFKGSSGEVLTPSGLRDTTAEDFVANNFPQSVGLETDYYDRAMRMATYLQDRGLDFELTGHSLAGGMASAASAVTGLPATTFNAAGLHLQTALRFAEQNGLPVYDVSHRITAYQVQGELLSNGVQDNIHGMDANQRSELGGVLRDTCRLLRQVPEARNLLENRLMDGIPTAEQATVRAFVDTVATGDTDKLLRELPLAAGEVPPLLAPMRRLDPNDPSSQLVARNHALSLPELTLLAGPVLEAANAAARGADLGRQGGELIAAGGHRVHQGLDQLSSGVRATADRAGALANQATRWGGGFLQDGERVAGEVLAQGREASSHVQAGLDEAVGHARDVGAEIDAGVLRGIGRILPDGARQWMDHQADRIDTAGDRALAQAHSGAAASLRDGRADADAIRSQVRAAAAATGQGAAALGALQQRTAIQAGDLAASGIAFGGRAVDEVTGHAPLAGAALGGAPAAAPTVLGSAILARFGGSEAMHEAFERHLMSATVLPSMDKRIENVEQEARQLLRQHAVTQPAAPRLDDPSHPGHAMFRQIRGHVHDIDVAMGRTPDARSDNLSGQLAVASHAAGLSRVDAVAMSDDGARAFAVQERTPRVLSLVAQVDTLEAVRTPLAQSSAAWLALPAASAPGRPQATPTMAVVHPQPSPAM</sequence>
<evidence type="ECO:0000259" key="1">
    <source>
        <dbReference type="Pfam" id="PF20410"/>
    </source>
</evidence>